<dbReference type="PROSITE" id="PS00534">
    <property type="entry name" value="FERROCHELATASE"/>
    <property type="match status" value="1"/>
</dbReference>
<dbReference type="AlphaFoldDB" id="A0A1U8AJ56"/>
<dbReference type="GO" id="GO:0009507">
    <property type="term" value="C:chloroplast"/>
    <property type="evidence" value="ECO:0007669"/>
    <property type="project" value="UniProtKB-SubCell"/>
</dbReference>
<dbReference type="OMA" id="DPYHCEC"/>
<dbReference type="NCBIfam" id="TIGR00109">
    <property type="entry name" value="hemH"/>
    <property type="match status" value="1"/>
</dbReference>
<dbReference type="FunCoup" id="A0A1U8AJ56">
    <property type="interactions" value="3059"/>
</dbReference>
<dbReference type="EC" id="4.98.1.1" evidence="9"/>
<evidence type="ECO:0000256" key="9">
    <source>
        <dbReference type="RuleBase" id="RU000607"/>
    </source>
</evidence>
<keyword evidence="9" id="KW-0150">Chloroplast</keyword>
<name>A0A1U8AJ56_NELNU</name>
<evidence type="ECO:0000313" key="10">
    <source>
        <dbReference type="Proteomes" id="UP000189703"/>
    </source>
</evidence>
<dbReference type="FunFam" id="3.40.50.1400:FF:000006">
    <property type="entry name" value="Ferrochelatase"/>
    <property type="match status" value="1"/>
</dbReference>
<gene>
    <name evidence="11" type="primary">LOC104600774</name>
</gene>
<keyword evidence="9" id="KW-0934">Plastid</keyword>
<keyword evidence="4 9" id="KW-0408">Iron</keyword>
<comment type="catalytic activity">
    <reaction evidence="8 9">
        <text>heme b + 2 H(+) = protoporphyrin IX + Fe(2+)</text>
        <dbReference type="Rhea" id="RHEA:22584"/>
        <dbReference type="ChEBI" id="CHEBI:15378"/>
        <dbReference type="ChEBI" id="CHEBI:29033"/>
        <dbReference type="ChEBI" id="CHEBI:57306"/>
        <dbReference type="ChEBI" id="CHEBI:60344"/>
        <dbReference type="EC" id="4.98.1.1"/>
    </reaction>
</comment>
<reference evidence="11" key="1">
    <citation type="submission" date="2025-08" db="UniProtKB">
        <authorList>
            <consortium name="RefSeq"/>
        </authorList>
    </citation>
    <scope>IDENTIFICATION</scope>
</reference>
<evidence type="ECO:0000256" key="6">
    <source>
        <dbReference type="ARBA" id="ARBA00023239"/>
    </source>
</evidence>
<evidence type="ECO:0000256" key="7">
    <source>
        <dbReference type="ARBA" id="ARBA00023244"/>
    </source>
</evidence>
<evidence type="ECO:0000256" key="4">
    <source>
        <dbReference type="ARBA" id="ARBA00023004"/>
    </source>
</evidence>
<dbReference type="Proteomes" id="UP000189703">
    <property type="component" value="Unplaced"/>
</dbReference>
<proteinExistence type="inferred from homology"/>
<evidence type="ECO:0000256" key="8">
    <source>
        <dbReference type="ARBA" id="ARBA00049380"/>
    </source>
</evidence>
<dbReference type="InterPro" id="IPR033644">
    <property type="entry name" value="Ferrochelatase_C"/>
</dbReference>
<dbReference type="CDD" id="cd03411">
    <property type="entry name" value="Ferrochelatase_N"/>
    <property type="match status" value="1"/>
</dbReference>
<keyword evidence="7 9" id="KW-0627">Porphyrin biosynthesis</keyword>
<keyword evidence="10" id="KW-1185">Reference proteome</keyword>
<dbReference type="InterPro" id="IPR033659">
    <property type="entry name" value="Ferrochelatase_N"/>
</dbReference>
<dbReference type="PANTHER" id="PTHR11108:SF4">
    <property type="entry name" value="FERROCHELATASE-1, CHLOROPLASTIC_MITOCHONDRIAL"/>
    <property type="match status" value="1"/>
</dbReference>
<evidence type="ECO:0000313" key="11">
    <source>
        <dbReference type="RefSeq" id="XP_010262215.1"/>
    </source>
</evidence>
<evidence type="ECO:0000256" key="2">
    <source>
        <dbReference type="ARBA" id="ARBA00004943"/>
    </source>
</evidence>
<evidence type="ECO:0000256" key="1">
    <source>
        <dbReference type="ARBA" id="ARBA00004229"/>
    </source>
</evidence>
<accession>A0A1U8AJ56</accession>
<dbReference type="InParanoid" id="A0A1U8AJ56"/>
<dbReference type="HAMAP" id="MF_00323">
    <property type="entry name" value="Ferrochelatase"/>
    <property type="match status" value="1"/>
</dbReference>
<dbReference type="STRING" id="4432.A0A1U8AJ56"/>
<dbReference type="UniPathway" id="UPA00252">
    <property type="reaction ID" value="UER00325"/>
</dbReference>
<dbReference type="InterPro" id="IPR001015">
    <property type="entry name" value="Ferrochelatase"/>
</dbReference>
<dbReference type="CDD" id="cd00419">
    <property type="entry name" value="Ferrochelatase_C"/>
    <property type="match status" value="1"/>
</dbReference>
<dbReference type="KEGG" id="nnu:104600774"/>
<keyword evidence="5 9" id="KW-0350">Heme biosynthesis</keyword>
<dbReference type="SUPFAM" id="SSF53800">
    <property type="entry name" value="Chelatase"/>
    <property type="match status" value="1"/>
</dbReference>
<comment type="similarity">
    <text evidence="3 9">Belongs to the ferrochelatase family.</text>
</comment>
<evidence type="ECO:0000256" key="5">
    <source>
        <dbReference type="ARBA" id="ARBA00023133"/>
    </source>
</evidence>
<comment type="subcellular location">
    <subcellularLocation>
        <location evidence="1 9">Plastid</location>
        <location evidence="1 9">Chloroplast</location>
    </subcellularLocation>
</comment>
<dbReference type="GO" id="GO:0004325">
    <property type="term" value="F:ferrochelatase activity"/>
    <property type="evidence" value="ECO:0000318"/>
    <property type="project" value="GO_Central"/>
</dbReference>
<dbReference type="InterPro" id="IPR019772">
    <property type="entry name" value="Ferrochelatase_AS"/>
</dbReference>
<dbReference type="GO" id="GO:0006783">
    <property type="term" value="P:heme biosynthetic process"/>
    <property type="evidence" value="ECO:0000318"/>
    <property type="project" value="GO_Central"/>
</dbReference>
<sequence>MAATANSAVPPHVKVSGSRLRSANHNISISCPAAKSFLSINCCSSEGLRDHQDFSFQASSISSRNFSDGRNGVSGSYLGASVQKRSLVGQTFCSAGVCTFGEHALGSPSHAATERVGVLLLNLGGPETLQDVQPFLFNLFADPDIIRLPRPFRFLQRPLAQLISVLRAPKSKEGYAAIGGGSPLRKITDEQAHALKMALEEKEMPVNVYVGMRYWHPFTEEAVHQIKKDSITRLVVLPLYPQFSISTSGSSIRLLQSIFREDPYLSRLPVSIIKSWYQREGYIKSMANLIEKELQSFSKPEEVMIFFSAHGVPVSYVEEAGDPYRDQMEECISLIMQELKSRGTNNDHTLAYQSRVGPVQWLKPYTDEVLVDLGQKGVKSLLAVPVSFVSEHIETLEEIDMEYKHLALESGIENWGRVPALGCTSSFISDLADAVLEALPSATTMSTTSTSEDDTEDPVKYAINMFFGSILAFFLLLSPKLISAFRQFL</sequence>
<protein>
    <recommendedName>
        <fullName evidence="9">Ferrochelatase</fullName>
        <ecNumber evidence="9">4.98.1.1</ecNumber>
    </recommendedName>
</protein>
<evidence type="ECO:0000256" key="3">
    <source>
        <dbReference type="ARBA" id="ARBA00007718"/>
    </source>
</evidence>
<comment type="pathway">
    <text evidence="2 9">Porphyrin-containing compound metabolism; protoheme biosynthesis; protoheme from protoporphyrin-IX: step 1/1.</text>
</comment>
<dbReference type="Pfam" id="PF00762">
    <property type="entry name" value="Ferrochelatase"/>
    <property type="match status" value="1"/>
</dbReference>
<dbReference type="OrthoDB" id="1323at2759"/>
<dbReference type="PANTHER" id="PTHR11108">
    <property type="entry name" value="FERROCHELATASE"/>
    <property type="match status" value="1"/>
</dbReference>
<dbReference type="RefSeq" id="XP_010262215.1">
    <property type="nucleotide sequence ID" value="XM_010263913.2"/>
</dbReference>
<comment type="function">
    <text evidence="9">Catalyzes the ferrous insertion into protoporphyrin IX.</text>
</comment>
<dbReference type="eggNOG" id="KOG1321">
    <property type="taxonomic scope" value="Eukaryota"/>
</dbReference>
<keyword evidence="6 9" id="KW-0456">Lyase</keyword>
<dbReference type="Gene3D" id="3.40.50.1400">
    <property type="match status" value="2"/>
</dbReference>
<dbReference type="GeneID" id="104600774"/>
<dbReference type="GO" id="GO:0005739">
    <property type="term" value="C:mitochondrion"/>
    <property type="evidence" value="ECO:0000318"/>
    <property type="project" value="GO_Central"/>
</dbReference>
<organism evidence="10 11">
    <name type="scientific">Nelumbo nucifera</name>
    <name type="common">Sacred lotus</name>
    <dbReference type="NCBI Taxonomy" id="4432"/>
    <lineage>
        <taxon>Eukaryota</taxon>
        <taxon>Viridiplantae</taxon>
        <taxon>Streptophyta</taxon>
        <taxon>Embryophyta</taxon>
        <taxon>Tracheophyta</taxon>
        <taxon>Spermatophyta</taxon>
        <taxon>Magnoliopsida</taxon>
        <taxon>Proteales</taxon>
        <taxon>Nelumbonaceae</taxon>
        <taxon>Nelumbo</taxon>
    </lineage>
</organism>